<keyword evidence="5" id="KW-0812">Transmembrane</keyword>
<evidence type="ECO:0000256" key="3">
    <source>
        <dbReference type="ARBA" id="ARBA00022676"/>
    </source>
</evidence>
<dbReference type="PANTHER" id="PTHR46025">
    <property type="entry name" value="XYLOSYLTRANSFERASE OXT"/>
    <property type="match status" value="1"/>
</dbReference>
<protein>
    <recommendedName>
        <fullName evidence="14">Peptide O-xylosyltransferase</fullName>
    </recommendedName>
</protein>
<organism evidence="15 16">
    <name type="scientific">Actinobacillus minor 202</name>
    <dbReference type="NCBI Taxonomy" id="591023"/>
    <lineage>
        <taxon>Bacteria</taxon>
        <taxon>Pseudomonadati</taxon>
        <taxon>Pseudomonadota</taxon>
        <taxon>Gammaproteobacteria</taxon>
        <taxon>Pasteurellales</taxon>
        <taxon>Pasteurellaceae</taxon>
        <taxon>Actinobacillus</taxon>
    </lineage>
</organism>
<dbReference type="InterPro" id="IPR043538">
    <property type="entry name" value="XYLT"/>
</dbReference>
<evidence type="ECO:0000256" key="12">
    <source>
        <dbReference type="ARBA" id="ARBA00023157"/>
    </source>
</evidence>
<keyword evidence="9" id="KW-1133">Transmembrane helix</keyword>
<keyword evidence="7" id="KW-0256">Endoplasmic reticulum</keyword>
<evidence type="ECO:0000256" key="11">
    <source>
        <dbReference type="ARBA" id="ARBA00023136"/>
    </source>
</evidence>
<gene>
    <name evidence="15" type="ORF">AM202_0156</name>
</gene>
<evidence type="ECO:0000256" key="5">
    <source>
        <dbReference type="ARBA" id="ARBA00022692"/>
    </source>
</evidence>
<dbReference type="RefSeq" id="WP_005817868.1">
    <property type="nucleotide sequence ID" value="NZ_ACFT01000004.1"/>
</dbReference>
<keyword evidence="12" id="KW-1015">Disulfide bond</keyword>
<evidence type="ECO:0000256" key="2">
    <source>
        <dbReference type="ARBA" id="ARBA00004648"/>
    </source>
</evidence>
<sequence length="276" mass="32730">MDNKTAVLIQAHKESEYIKQLALQNSDVNFYLHFDAKSNIKVDDYSIIPNILVLSERVNVKWGGFSQVEATLLLLKKAFENPHNTFFHLISGEDCVLKPFYEISKRISITAPEIYIDLRYSLKHRHRTRFWAIHANTVWQRSFLGKVLTKVNVLLDKILPISQSNELFYSVYGSSWFSINRLGLELLLKQIDSNIICFFEKKLCPDEHFFQYILERFNLKQYNQCDNRRFIDLPDNKNHPRYIELDELKELAKQDYWMARKVKENTLLTFLRGQND</sequence>
<dbReference type="EMBL" id="ACFT01000004">
    <property type="protein sequence ID" value="EEF16045.1"/>
    <property type="molecule type" value="Genomic_DNA"/>
</dbReference>
<evidence type="ECO:0000256" key="6">
    <source>
        <dbReference type="ARBA" id="ARBA00022723"/>
    </source>
</evidence>
<keyword evidence="16" id="KW-1185">Reference proteome</keyword>
<keyword evidence="11" id="KW-0472">Membrane</keyword>
<reference evidence="15 16" key="1">
    <citation type="journal article" date="2010" name="Vet. Microbiol.">
        <title>Production of haemolysins by strains of the Actinobacillus minor/porcitonsillarum complex.</title>
        <authorList>
            <person name="Arya G."/>
            <person name="Niven D.F."/>
        </authorList>
    </citation>
    <scope>NUCLEOTIDE SEQUENCE [LARGE SCALE GENOMIC DNA]</scope>
    <source>
        <strain evidence="16">strain 202</strain>
    </source>
</reference>
<evidence type="ECO:0000256" key="10">
    <source>
        <dbReference type="ARBA" id="ARBA00023034"/>
    </source>
</evidence>
<keyword evidence="13" id="KW-0325">Glycoprotein</keyword>
<dbReference type="InterPro" id="IPR003406">
    <property type="entry name" value="Glyco_trans_14"/>
</dbReference>
<dbReference type="PANTHER" id="PTHR46025:SF3">
    <property type="entry name" value="XYLOSYLTRANSFERASE OXT"/>
    <property type="match status" value="1"/>
</dbReference>
<name>A0ABP2DM89_9PAST</name>
<dbReference type="Pfam" id="PF02485">
    <property type="entry name" value="Branch"/>
    <property type="match status" value="1"/>
</dbReference>
<keyword evidence="10" id="KW-0333">Golgi apparatus</keyword>
<accession>A0ABP2DM89</accession>
<keyword evidence="3" id="KW-0328">Glycosyltransferase</keyword>
<evidence type="ECO:0000256" key="1">
    <source>
        <dbReference type="ARBA" id="ARBA00004323"/>
    </source>
</evidence>
<keyword evidence="8" id="KW-0735">Signal-anchor</keyword>
<evidence type="ECO:0000256" key="8">
    <source>
        <dbReference type="ARBA" id="ARBA00022968"/>
    </source>
</evidence>
<comment type="subcellular location">
    <subcellularLocation>
        <location evidence="2">Endoplasmic reticulum membrane</location>
        <topology evidence="2">Single-pass type II membrane protein</topology>
    </subcellularLocation>
    <subcellularLocation>
        <location evidence="1">Golgi apparatus membrane</location>
        <topology evidence="1">Single-pass type II membrane protein</topology>
    </subcellularLocation>
</comment>
<dbReference type="Proteomes" id="UP000003394">
    <property type="component" value="Unassembled WGS sequence"/>
</dbReference>
<evidence type="ECO:0000256" key="7">
    <source>
        <dbReference type="ARBA" id="ARBA00022824"/>
    </source>
</evidence>
<comment type="caution">
    <text evidence="15">The sequence shown here is derived from an EMBL/GenBank/DDBJ whole genome shotgun (WGS) entry which is preliminary data.</text>
</comment>
<evidence type="ECO:0000313" key="16">
    <source>
        <dbReference type="Proteomes" id="UP000003394"/>
    </source>
</evidence>
<proteinExistence type="predicted"/>
<evidence type="ECO:0000313" key="15">
    <source>
        <dbReference type="EMBL" id="EEF16045.1"/>
    </source>
</evidence>
<evidence type="ECO:0000256" key="9">
    <source>
        <dbReference type="ARBA" id="ARBA00022989"/>
    </source>
</evidence>
<evidence type="ECO:0000256" key="13">
    <source>
        <dbReference type="ARBA" id="ARBA00023180"/>
    </source>
</evidence>
<evidence type="ECO:0000256" key="14">
    <source>
        <dbReference type="ARBA" id="ARBA00042865"/>
    </source>
</evidence>
<keyword evidence="6" id="KW-0479">Metal-binding</keyword>
<keyword evidence="4" id="KW-0808">Transferase</keyword>
<evidence type="ECO:0000256" key="4">
    <source>
        <dbReference type="ARBA" id="ARBA00022679"/>
    </source>
</evidence>